<evidence type="ECO:0000313" key="2">
    <source>
        <dbReference type="Proteomes" id="UP000078200"/>
    </source>
</evidence>
<dbReference type="EnsemblMetazoa" id="GAUT015249-RA">
    <property type="protein sequence ID" value="GAUT015249-PA"/>
    <property type="gene ID" value="GAUT015249"/>
</dbReference>
<keyword evidence="2" id="KW-1185">Reference proteome</keyword>
<accession>A0A1A9UU19</accession>
<dbReference type="Proteomes" id="UP000078200">
    <property type="component" value="Unassembled WGS sequence"/>
</dbReference>
<proteinExistence type="predicted"/>
<protein>
    <submittedName>
        <fullName evidence="1">Uncharacterized protein</fullName>
    </submittedName>
</protein>
<dbReference type="AlphaFoldDB" id="A0A1A9UU19"/>
<sequence length="150" mass="17288">MDVFFCHFRQWLPRIPNRHQVLWYKFFLDLILRCTNSTILSTPHAIKRVIKSAELLDGVPTNRRALGINLKISKMLSTSVTVFPVSGGPKITSHRLPLFTNQANWTGRRNNKEPLKAFALVKVDTTGLLIPYQCIRNTSREVNQKKPKYV</sequence>
<reference evidence="1" key="1">
    <citation type="submission" date="2020-05" db="UniProtKB">
        <authorList>
            <consortium name="EnsemblMetazoa"/>
        </authorList>
    </citation>
    <scope>IDENTIFICATION</scope>
    <source>
        <strain evidence="1">TTRI</strain>
    </source>
</reference>
<name>A0A1A9UU19_GLOAU</name>
<organism evidence="1 2">
    <name type="scientific">Glossina austeni</name>
    <name type="common">Savannah tsetse fly</name>
    <dbReference type="NCBI Taxonomy" id="7395"/>
    <lineage>
        <taxon>Eukaryota</taxon>
        <taxon>Metazoa</taxon>
        <taxon>Ecdysozoa</taxon>
        <taxon>Arthropoda</taxon>
        <taxon>Hexapoda</taxon>
        <taxon>Insecta</taxon>
        <taxon>Pterygota</taxon>
        <taxon>Neoptera</taxon>
        <taxon>Endopterygota</taxon>
        <taxon>Diptera</taxon>
        <taxon>Brachycera</taxon>
        <taxon>Muscomorpha</taxon>
        <taxon>Hippoboscoidea</taxon>
        <taxon>Glossinidae</taxon>
        <taxon>Glossina</taxon>
    </lineage>
</organism>
<dbReference type="VEuPathDB" id="VectorBase:GAUT015249"/>
<evidence type="ECO:0000313" key="1">
    <source>
        <dbReference type="EnsemblMetazoa" id="GAUT015249-PA"/>
    </source>
</evidence>